<sequence>MHLLSQLAWSTVASLAFLGPVVGAGGVMEFDLVFPRNETYAPTGMMPVVFAFQNAEHSELVRPYIVYSIRNASDLTNVIPAYGHELRWANSESSSQEPYFAYKSWALKAEGTFQVLWTVEWLGCYERDSEDSDLPGFVAGLNSATRTIEFSIKNGGPAVDLVAATANDKTCAEEFGVAINATGPTAELEPGGTCVVLETLSATVTPSPCQVRIGSAAAASISTAVKADLCASATPPAGLDCTKDSAARRLAVAGVACLTAALGALGYLLM</sequence>
<comment type="caution">
    <text evidence="4">The sequence shown here is derived from an EMBL/GenBank/DDBJ whole genome shotgun (WGS) entry which is preliminary data.</text>
</comment>
<reference evidence="4" key="2">
    <citation type="submission" date="2023-05" db="EMBL/GenBank/DDBJ databases">
        <authorList>
            <consortium name="Lawrence Berkeley National Laboratory"/>
            <person name="Steindorff A."/>
            <person name="Hensen N."/>
            <person name="Bonometti L."/>
            <person name="Westerberg I."/>
            <person name="Brannstrom I.O."/>
            <person name="Guillou S."/>
            <person name="Cros-Aarteil S."/>
            <person name="Calhoun S."/>
            <person name="Haridas S."/>
            <person name="Kuo A."/>
            <person name="Mondo S."/>
            <person name="Pangilinan J."/>
            <person name="Riley R."/>
            <person name="Labutti K."/>
            <person name="Andreopoulos B."/>
            <person name="Lipzen A."/>
            <person name="Chen C."/>
            <person name="Yanf M."/>
            <person name="Daum C."/>
            <person name="Ng V."/>
            <person name="Clum A."/>
            <person name="Ohm R."/>
            <person name="Martin F."/>
            <person name="Silar P."/>
            <person name="Natvig D."/>
            <person name="Lalanne C."/>
            <person name="Gautier V."/>
            <person name="Ament-Velasquez S.L."/>
            <person name="Kruys A."/>
            <person name="Hutchinson M.I."/>
            <person name="Powell A.J."/>
            <person name="Barry K."/>
            <person name="Miller A.N."/>
            <person name="Grigoriev I.V."/>
            <person name="Debuchy R."/>
            <person name="Gladieux P."/>
            <person name="Thoren M.H."/>
            <person name="Johannesson H."/>
        </authorList>
    </citation>
    <scope>NUCLEOTIDE SEQUENCE</scope>
    <source>
        <strain evidence="4">CBS 508.74</strain>
    </source>
</reference>
<accession>A0AAN6QID4</accession>
<evidence type="ECO:0000259" key="3">
    <source>
        <dbReference type="Pfam" id="PF23584"/>
    </source>
</evidence>
<feature type="transmembrane region" description="Helical" evidence="1">
    <location>
        <begin position="250"/>
        <end position="269"/>
    </location>
</feature>
<proteinExistence type="predicted"/>
<evidence type="ECO:0000313" key="4">
    <source>
        <dbReference type="EMBL" id="KAK4107827.1"/>
    </source>
</evidence>
<gene>
    <name evidence="4" type="ORF">N656DRAFT_762529</name>
</gene>
<dbReference type="InterPro" id="IPR055560">
    <property type="entry name" value="DUF7136"/>
</dbReference>
<keyword evidence="5" id="KW-1185">Reference proteome</keyword>
<feature type="chain" id="PRO_5043016003" description="DUF7136 domain-containing protein" evidence="2">
    <location>
        <begin position="24"/>
        <end position="270"/>
    </location>
</feature>
<feature type="domain" description="DUF7136" evidence="3">
    <location>
        <begin position="26"/>
        <end position="237"/>
    </location>
</feature>
<evidence type="ECO:0000313" key="5">
    <source>
        <dbReference type="Proteomes" id="UP001302812"/>
    </source>
</evidence>
<reference evidence="4" key="1">
    <citation type="journal article" date="2023" name="Mol. Phylogenet. Evol.">
        <title>Genome-scale phylogeny and comparative genomics of the fungal order Sordariales.</title>
        <authorList>
            <person name="Hensen N."/>
            <person name="Bonometti L."/>
            <person name="Westerberg I."/>
            <person name="Brannstrom I.O."/>
            <person name="Guillou S."/>
            <person name="Cros-Aarteil S."/>
            <person name="Calhoun S."/>
            <person name="Haridas S."/>
            <person name="Kuo A."/>
            <person name="Mondo S."/>
            <person name="Pangilinan J."/>
            <person name="Riley R."/>
            <person name="LaButti K."/>
            <person name="Andreopoulos B."/>
            <person name="Lipzen A."/>
            <person name="Chen C."/>
            <person name="Yan M."/>
            <person name="Daum C."/>
            <person name="Ng V."/>
            <person name="Clum A."/>
            <person name="Steindorff A."/>
            <person name="Ohm R.A."/>
            <person name="Martin F."/>
            <person name="Silar P."/>
            <person name="Natvig D.O."/>
            <person name="Lalanne C."/>
            <person name="Gautier V."/>
            <person name="Ament-Velasquez S.L."/>
            <person name="Kruys A."/>
            <person name="Hutchinson M.I."/>
            <person name="Powell A.J."/>
            <person name="Barry K."/>
            <person name="Miller A.N."/>
            <person name="Grigoriev I.V."/>
            <person name="Debuchy R."/>
            <person name="Gladieux P."/>
            <person name="Hiltunen Thoren M."/>
            <person name="Johannesson H."/>
        </authorList>
    </citation>
    <scope>NUCLEOTIDE SEQUENCE</scope>
    <source>
        <strain evidence="4">CBS 508.74</strain>
    </source>
</reference>
<evidence type="ECO:0000256" key="1">
    <source>
        <dbReference type="SAM" id="Phobius"/>
    </source>
</evidence>
<dbReference type="RefSeq" id="XP_064665397.1">
    <property type="nucleotide sequence ID" value="XM_064813265.1"/>
</dbReference>
<evidence type="ECO:0000256" key="2">
    <source>
        <dbReference type="SAM" id="SignalP"/>
    </source>
</evidence>
<feature type="signal peptide" evidence="2">
    <location>
        <begin position="1"/>
        <end position="23"/>
    </location>
</feature>
<organism evidence="4 5">
    <name type="scientific">Canariomyces notabilis</name>
    <dbReference type="NCBI Taxonomy" id="2074819"/>
    <lineage>
        <taxon>Eukaryota</taxon>
        <taxon>Fungi</taxon>
        <taxon>Dikarya</taxon>
        <taxon>Ascomycota</taxon>
        <taxon>Pezizomycotina</taxon>
        <taxon>Sordariomycetes</taxon>
        <taxon>Sordariomycetidae</taxon>
        <taxon>Sordariales</taxon>
        <taxon>Chaetomiaceae</taxon>
        <taxon>Canariomyces</taxon>
    </lineage>
</organism>
<dbReference type="GeneID" id="89937390"/>
<dbReference type="EMBL" id="MU853368">
    <property type="protein sequence ID" value="KAK4107827.1"/>
    <property type="molecule type" value="Genomic_DNA"/>
</dbReference>
<dbReference type="AlphaFoldDB" id="A0AAN6QID4"/>
<protein>
    <recommendedName>
        <fullName evidence="3">DUF7136 domain-containing protein</fullName>
    </recommendedName>
</protein>
<keyword evidence="1" id="KW-0812">Transmembrane</keyword>
<keyword evidence="1" id="KW-1133">Transmembrane helix</keyword>
<keyword evidence="2" id="KW-0732">Signal</keyword>
<keyword evidence="1" id="KW-0472">Membrane</keyword>
<dbReference type="Pfam" id="PF23584">
    <property type="entry name" value="DUF7136"/>
    <property type="match status" value="1"/>
</dbReference>
<dbReference type="Proteomes" id="UP001302812">
    <property type="component" value="Unassembled WGS sequence"/>
</dbReference>
<name>A0AAN6QID4_9PEZI</name>